<keyword evidence="5" id="KW-0158">Chromosome</keyword>
<evidence type="ECO:0000256" key="2">
    <source>
        <dbReference type="ARBA" id="ARBA00004123"/>
    </source>
</evidence>
<dbReference type="InterPro" id="IPR003701">
    <property type="entry name" value="Mre11"/>
</dbReference>
<evidence type="ECO:0000256" key="12">
    <source>
        <dbReference type="ARBA" id="ARBA00023204"/>
    </source>
</evidence>
<dbReference type="GO" id="GO:0030145">
    <property type="term" value="F:manganese ion binding"/>
    <property type="evidence" value="ECO:0007669"/>
    <property type="project" value="UniProtKB-UniRule"/>
</dbReference>
<feature type="active site" description="Proton donor" evidence="17">
    <location>
        <position position="157"/>
    </location>
</feature>
<dbReference type="InterPro" id="IPR007281">
    <property type="entry name" value="Mre11_DNA-bd"/>
</dbReference>
<keyword evidence="6 16" id="KW-0540">Nuclease</keyword>
<evidence type="ECO:0000256" key="10">
    <source>
        <dbReference type="ARBA" id="ARBA00022801"/>
    </source>
</evidence>
<keyword evidence="11 16" id="KW-0269">Exonuclease</keyword>
<feature type="domain" description="Mre11 DNA-binding" evidence="19">
    <location>
        <begin position="321"/>
        <end position="496"/>
    </location>
</feature>
<feature type="compositionally biased region" description="Polar residues" evidence="18">
    <location>
        <begin position="612"/>
        <end position="622"/>
    </location>
</feature>
<evidence type="ECO:0000256" key="17">
    <source>
        <dbReference type="PIRSR" id="PIRSR000882-1"/>
    </source>
</evidence>
<feature type="compositionally biased region" description="Low complexity" evidence="18">
    <location>
        <begin position="556"/>
        <end position="566"/>
    </location>
</feature>
<evidence type="ECO:0000256" key="4">
    <source>
        <dbReference type="ARBA" id="ARBA00009028"/>
    </source>
</evidence>
<evidence type="ECO:0000256" key="18">
    <source>
        <dbReference type="SAM" id="MobiDB-lite"/>
    </source>
</evidence>
<dbReference type="EMBL" id="JBJJXI010000169">
    <property type="protein sequence ID" value="KAL3384764.1"/>
    <property type="molecule type" value="Genomic_DNA"/>
</dbReference>
<organism evidence="20 21">
    <name type="scientific">Trichogramma kaykai</name>
    <dbReference type="NCBI Taxonomy" id="54128"/>
    <lineage>
        <taxon>Eukaryota</taxon>
        <taxon>Metazoa</taxon>
        <taxon>Ecdysozoa</taxon>
        <taxon>Arthropoda</taxon>
        <taxon>Hexapoda</taxon>
        <taxon>Insecta</taxon>
        <taxon>Pterygota</taxon>
        <taxon>Neoptera</taxon>
        <taxon>Endopterygota</taxon>
        <taxon>Hymenoptera</taxon>
        <taxon>Apocrita</taxon>
        <taxon>Proctotrupomorpha</taxon>
        <taxon>Chalcidoidea</taxon>
        <taxon>Trichogrammatidae</taxon>
        <taxon>Trichogramma</taxon>
    </lineage>
</organism>
<dbReference type="GO" id="GO:0051321">
    <property type="term" value="P:meiotic cell cycle"/>
    <property type="evidence" value="ECO:0007669"/>
    <property type="project" value="UniProtKB-KW"/>
</dbReference>
<evidence type="ECO:0000256" key="3">
    <source>
        <dbReference type="ARBA" id="ARBA00004286"/>
    </source>
</evidence>
<dbReference type="SUPFAM" id="SSF56300">
    <property type="entry name" value="Metallo-dependent phosphatases"/>
    <property type="match status" value="1"/>
</dbReference>
<keyword evidence="7" id="KW-0479">Metal-binding</keyword>
<evidence type="ECO:0000256" key="15">
    <source>
        <dbReference type="ARBA" id="ARBA00023254"/>
    </source>
</evidence>
<keyword evidence="9 16" id="KW-0227">DNA damage</keyword>
<keyword evidence="21" id="KW-1185">Reference proteome</keyword>
<evidence type="ECO:0000256" key="7">
    <source>
        <dbReference type="ARBA" id="ARBA00022723"/>
    </source>
</evidence>
<dbReference type="InterPro" id="IPR029052">
    <property type="entry name" value="Metallo-depent_PP-like"/>
</dbReference>
<dbReference type="GO" id="GO:0004519">
    <property type="term" value="F:endonuclease activity"/>
    <property type="evidence" value="ECO:0007669"/>
    <property type="project" value="UniProtKB-KW"/>
</dbReference>
<evidence type="ECO:0000256" key="9">
    <source>
        <dbReference type="ARBA" id="ARBA00022763"/>
    </source>
</evidence>
<keyword evidence="12 16" id="KW-0234">DNA repair</keyword>
<comment type="function">
    <text evidence="16">Core component of the MRN complex, which plays a central role in double-strand break (DSB) repair, DNA recombination, maintenance of telomere integrity and meiosis. The MRN complex is involved in the repair of DNA double-strand breaks (DSBs) via homologous recombination (HR), an error-free mechanism which primarily occurs during S and G2 phases. The complex (1) mediates the end resection of damaged DNA, which generates proper single-stranded DNA, a key initial steps in HR, and is (2) required for the recruitment of other repair factors and efficient activation of ATM and ATR upon DNA damage. Within the MRN complex, MRE11 possesses both single-strand endonuclease activity and double-strand-specific 3'-5' exonuclease activity. MRE11 first endonucleolytically cleaves the 5' strand at DNA DSB ends to prevent non-homologous end joining (NHEJ) and licence HR. It then generates a single-stranded DNA gap via 3' to 5' exonucleolytic degradation, which is required for single-strand invasion and recombination.</text>
</comment>
<protein>
    <recommendedName>
        <fullName evidence="16">Double-strand break repair protein</fullName>
    </recommendedName>
</protein>
<dbReference type="Pfam" id="PF04152">
    <property type="entry name" value="Mre11_DNA_bind"/>
    <property type="match status" value="1"/>
</dbReference>
<dbReference type="SMART" id="SM01347">
    <property type="entry name" value="Mre11_DNA_bind"/>
    <property type="match status" value="1"/>
</dbReference>
<evidence type="ECO:0000313" key="20">
    <source>
        <dbReference type="EMBL" id="KAL3384764.1"/>
    </source>
</evidence>
<dbReference type="PANTHER" id="PTHR10139:SF1">
    <property type="entry name" value="DOUBLE-STRAND BREAK REPAIR PROTEIN MRE11"/>
    <property type="match status" value="1"/>
</dbReference>
<dbReference type="AlphaFoldDB" id="A0ABD2VVN5"/>
<gene>
    <name evidence="20" type="ORF">TKK_019575</name>
</gene>
<evidence type="ECO:0000256" key="13">
    <source>
        <dbReference type="ARBA" id="ARBA00023211"/>
    </source>
</evidence>
<evidence type="ECO:0000256" key="11">
    <source>
        <dbReference type="ARBA" id="ARBA00022839"/>
    </source>
</evidence>
<name>A0ABD2VVN5_9HYME</name>
<keyword evidence="10 16" id="KW-0378">Hydrolase</keyword>
<dbReference type="PANTHER" id="PTHR10139">
    <property type="entry name" value="DOUBLE-STRAND BREAK REPAIR PROTEIN MRE11"/>
    <property type="match status" value="1"/>
</dbReference>
<keyword evidence="14 16" id="KW-0539">Nucleus</keyword>
<dbReference type="GO" id="GO:0004527">
    <property type="term" value="F:exonuclease activity"/>
    <property type="evidence" value="ECO:0007669"/>
    <property type="project" value="UniProtKB-KW"/>
</dbReference>
<dbReference type="CDD" id="cd00840">
    <property type="entry name" value="MPP_Mre11_N"/>
    <property type="match status" value="1"/>
</dbReference>
<keyword evidence="15 16" id="KW-0469">Meiosis</keyword>
<sequence>MNKNKMGSSDEEESFSNENNSKNESPEKLNDESLDEKDVMKILVATDLHLGYEQTTKRVQEDDSFRTFEEILQYAEEHEVDMILLGGDLFHEAKPSHNVVTKCINLLRKYCLNERQVKIQFLTDPEVAFSHCEQKKVNYEDKNFKVGIPVFSIHGNHDDPSFGAVGTMDVLAATGLINYFGKWSDVTKISIVPLLFRKGSTTVALYGLSYMNDQRLSRLIRNDKFHFVRGEETGNPFNMLILHQNRAQHSKNSFVPEDLLPDFLDLVIYGHEHECLIMPEQSKLNPKIHVCQPGSSVATSLAQGESVPKHVGLLSIYKNKFKMDQLPLKTVRPFVFEDLLLNECNDEISTFKSRTEAVEEFVDNYVENVLIPRATELLTDHPMQPQKPLIRLRIFYSNDNDMFDPLRLSQKYYHVVANPHDIFLFRKCSSKLKKKDIIPSNQDLGEIEEIFRFDEGDKDWKRSVQGGISDYFKQDDQVGKLTVLSLNELNRALSRFVDTNDVNAFNELVEHQVKETVSYLLEDGRDYKNKQDILEGIKDYSIARELSEEDNKEKNSNLNAKNVNSNDDALPDDTHAKKRGKYQKLDDEEADCLQNNTKRSKAKVSKKISALDISTSSRSKKI</sequence>
<keyword evidence="8 16" id="KW-0255">Endonuclease</keyword>
<feature type="region of interest" description="Disordered" evidence="18">
    <location>
        <begin position="1"/>
        <end position="33"/>
    </location>
</feature>
<dbReference type="Pfam" id="PF00149">
    <property type="entry name" value="Metallophos"/>
    <property type="match status" value="1"/>
</dbReference>
<dbReference type="InterPro" id="IPR041796">
    <property type="entry name" value="Mre11_N"/>
</dbReference>
<dbReference type="GO" id="GO:0030870">
    <property type="term" value="C:Mre11 complex"/>
    <property type="evidence" value="ECO:0007669"/>
    <property type="project" value="UniProtKB-UniRule"/>
</dbReference>
<evidence type="ECO:0000256" key="1">
    <source>
        <dbReference type="ARBA" id="ARBA00001936"/>
    </source>
</evidence>
<evidence type="ECO:0000256" key="14">
    <source>
        <dbReference type="ARBA" id="ARBA00023242"/>
    </source>
</evidence>
<dbReference type="Gene3D" id="3.30.110.110">
    <property type="entry name" value="Mre11, capping domain"/>
    <property type="match status" value="1"/>
</dbReference>
<dbReference type="PIRSF" id="PIRSF000882">
    <property type="entry name" value="DSB_repair_MRE11"/>
    <property type="match status" value="1"/>
</dbReference>
<feature type="region of interest" description="Disordered" evidence="18">
    <location>
        <begin position="548"/>
        <end position="622"/>
    </location>
</feature>
<feature type="compositionally biased region" description="Basic and acidic residues" evidence="18">
    <location>
        <begin position="24"/>
        <end position="33"/>
    </location>
</feature>
<evidence type="ECO:0000256" key="5">
    <source>
        <dbReference type="ARBA" id="ARBA00022454"/>
    </source>
</evidence>
<reference evidence="20 21" key="1">
    <citation type="journal article" date="2024" name="bioRxiv">
        <title>A reference genome for Trichogramma kaykai: A tiny desert-dwelling parasitoid wasp with competing sex-ratio distorters.</title>
        <authorList>
            <person name="Culotta J."/>
            <person name="Lindsey A.R."/>
        </authorList>
    </citation>
    <scope>NUCLEOTIDE SEQUENCE [LARGE SCALE GENOMIC DNA]</scope>
    <source>
        <strain evidence="20 21">KSX58</strain>
    </source>
</reference>
<accession>A0ABD2VVN5</accession>
<keyword evidence="13 16" id="KW-0464">Manganese</keyword>
<dbReference type="Proteomes" id="UP001627154">
    <property type="component" value="Unassembled WGS sequence"/>
</dbReference>
<evidence type="ECO:0000256" key="16">
    <source>
        <dbReference type="PIRNR" id="PIRNR000882"/>
    </source>
</evidence>
<dbReference type="Gene3D" id="3.60.21.10">
    <property type="match status" value="1"/>
</dbReference>
<evidence type="ECO:0000256" key="6">
    <source>
        <dbReference type="ARBA" id="ARBA00022722"/>
    </source>
</evidence>
<dbReference type="InterPro" id="IPR038487">
    <property type="entry name" value="Mre11_capping_dom"/>
</dbReference>
<comment type="cofactor">
    <cofactor evidence="1 16">
        <name>Mn(2+)</name>
        <dbReference type="ChEBI" id="CHEBI:29035"/>
    </cofactor>
</comment>
<dbReference type="InterPro" id="IPR004843">
    <property type="entry name" value="Calcineurin-like_PHP"/>
</dbReference>
<evidence type="ECO:0000259" key="19">
    <source>
        <dbReference type="SMART" id="SM01347"/>
    </source>
</evidence>
<dbReference type="GO" id="GO:0005694">
    <property type="term" value="C:chromosome"/>
    <property type="evidence" value="ECO:0007669"/>
    <property type="project" value="UniProtKB-SubCell"/>
</dbReference>
<proteinExistence type="inferred from homology"/>
<dbReference type="GO" id="GO:0006302">
    <property type="term" value="P:double-strand break repair"/>
    <property type="evidence" value="ECO:0007669"/>
    <property type="project" value="UniProtKB-UniRule"/>
</dbReference>
<evidence type="ECO:0000313" key="21">
    <source>
        <dbReference type="Proteomes" id="UP001627154"/>
    </source>
</evidence>
<comment type="subcellular location">
    <subcellularLocation>
        <location evidence="3">Chromosome</location>
    </subcellularLocation>
    <subcellularLocation>
        <location evidence="2 16">Nucleus</location>
    </subcellularLocation>
</comment>
<comment type="similarity">
    <text evidence="4 16">Belongs to the MRE11/RAD32 family.</text>
</comment>
<dbReference type="FunFam" id="3.60.21.10:FF:000011">
    <property type="entry name" value="Double-strand break repair protein"/>
    <property type="match status" value="1"/>
</dbReference>
<evidence type="ECO:0000256" key="8">
    <source>
        <dbReference type="ARBA" id="ARBA00022759"/>
    </source>
</evidence>
<comment type="caution">
    <text evidence="20">The sequence shown here is derived from an EMBL/GenBank/DDBJ whole genome shotgun (WGS) entry which is preliminary data.</text>
</comment>